<evidence type="ECO:0000313" key="2">
    <source>
        <dbReference type="EMBL" id="AIK96457.1"/>
    </source>
</evidence>
<accession>A0A077ATG0</accession>
<dbReference type="AlphaFoldDB" id="A0A077ATG0"/>
<dbReference type="STRING" id="91604.ID47_06435"/>
<dbReference type="EMBL" id="CP008941">
    <property type="protein sequence ID" value="AIK96457.1"/>
    <property type="molecule type" value="Genomic_DNA"/>
</dbReference>
<organism evidence="2 3">
    <name type="scientific">Candidatus Odyssella acanthamoebae</name>
    <dbReference type="NCBI Taxonomy" id="91604"/>
    <lineage>
        <taxon>Bacteria</taxon>
        <taxon>Pseudomonadati</taxon>
        <taxon>Pseudomonadota</taxon>
        <taxon>Alphaproteobacteria</taxon>
        <taxon>Holosporales</taxon>
        <taxon>Candidatus Paracaedibacteraceae</taxon>
        <taxon>Candidatus Odyssella</taxon>
    </lineage>
</organism>
<feature type="compositionally biased region" description="Basic and acidic residues" evidence="1">
    <location>
        <begin position="73"/>
        <end position="102"/>
    </location>
</feature>
<dbReference type="HOGENOM" id="CLU_2011120_0_0_5"/>
<protein>
    <submittedName>
        <fullName evidence="2">Uncharacterized protein</fullName>
    </submittedName>
</protein>
<dbReference type="KEGG" id="paca:ID47_06435"/>
<evidence type="ECO:0000256" key="1">
    <source>
        <dbReference type="SAM" id="MobiDB-lite"/>
    </source>
</evidence>
<evidence type="ECO:0000313" key="3">
    <source>
        <dbReference type="Proteomes" id="UP000028926"/>
    </source>
</evidence>
<feature type="compositionally biased region" description="Polar residues" evidence="1">
    <location>
        <begin position="106"/>
        <end position="117"/>
    </location>
</feature>
<feature type="region of interest" description="Disordered" evidence="1">
    <location>
        <begin position="51"/>
        <end position="123"/>
    </location>
</feature>
<name>A0A077ATG0_9PROT</name>
<keyword evidence="3" id="KW-1185">Reference proteome</keyword>
<dbReference type="Proteomes" id="UP000028926">
    <property type="component" value="Chromosome"/>
</dbReference>
<reference evidence="2 3" key="1">
    <citation type="submission" date="2014-07" db="EMBL/GenBank/DDBJ databases">
        <title>Comparative genomic insights into amoeba endosymbionts belonging to the families of Holosporaceae and Candidatus Midichloriaceae within Rickettsiales.</title>
        <authorList>
            <person name="Wang Z."/>
            <person name="Wu M."/>
        </authorList>
    </citation>
    <scope>NUCLEOTIDE SEQUENCE [LARGE SCALE GENOMIC DNA]</scope>
    <source>
        <strain evidence="2">PRA3</strain>
    </source>
</reference>
<gene>
    <name evidence="2" type="ORF">ID47_06435</name>
</gene>
<sequence>MLNACKLYSDLQKLYLYTMNDIYDQSNEWQQTLEDIEKILDASSDINTFWSEPHTIEDSSDDDSNKQGKLRAHFSEKELSKNKRLKSDKFSGENRVTEHPEMIKTTPKQGEASQSLSKADLIE</sequence>
<proteinExistence type="predicted"/>